<organism evidence="1 2">
    <name type="scientific">Eisenbergiella massiliensis</name>
    <dbReference type="NCBI Taxonomy" id="1720294"/>
    <lineage>
        <taxon>Bacteria</taxon>
        <taxon>Bacillati</taxon>
        <taxon>Bacillota</taxon>
        <taxon>Clostridia</taxon>
        <taxon>Lachnospirales</taxon>
        <taxon>Lachnospiraceae</taxon>
        <taxon>Eisenbergiella</taxon>
    </lineage>
</organism>
<dbReference type="EMBL" id="QVLV01000013">
    <property type="protein sequence ID" value="RGE57927.1"/>
    <property type="molecule type" value="Genomic_DNA"/>
</dbReference>
<keyword evidence="2" id="KW-1185">Reference proteome</keyword>
<gene>
    <name evidence="1" type="ORF">DXC51_18140</name>
</gene>
<dbReference type="RefSeq" id="WP_117545101.1">
    <property type="nucleotide sequence ID" value="NZ_JBKUNB010000003.1"/>
</dbReference>
<sequence length="112" mass="12770">MKQLKTAVIVIDMQADYIGEKSKNKYYPHTLIDKINDRIAAAVNHNESIIYVKKVGKRNKESYISDFVEGLSVILPLTYIGIKSKERFSETREKLLKANVQIIEPQEGKCLG</sequence>
<proteinExistence type="predicted"/>
<reference evidence="1 2" key="1">
    <citation type="submission" date="2018-08" db="EMBL/GenBank/DDBJ databases">
        <title>A genome reference for cultivated species of the human gut microbiota.</title>
        <authorList>
            <person name="Zou Y."/>
            <person name="Xue W."/>
            <person name="Luo G."/>
        </authorList>
    </citation>
    <scope>NUCLEOTIDE SEQUENCE [LARGE SCALE GENOMIC DNA]</scope>
    <source>
        <strain evidence="1 2">TF05-5AC</strain>
    </source>
</reference>
<dbReference type="AlphaFoldDB" id="A0A3E3I0Y9"/>
<dbReference type="Proteomes" id="UP000260812">
    <property type="component" value="Unassembled WGS sequence"/>
</dbReference>
<dbReference type="Gene3D" id="3.40.50.850">
    <property type="entry name" value="Isochorismatase-like"/>
    <property type="match status" value="1"/>
</dbReference>
<accession>A0A3E3I0Y9</accession>
<dbReference type="GeneID" id="97988740"/>
<dbReference type="SUPFAM" id="SSF52499">
    <property type="entry name" value="Isochorismatase-like hydrolases"/>
    <property type="match status" value="1"/>
</dbReference>
<name>A0A3E3I0Y9_9FIRM</name>
<protein>
    <recommendedName>
        <fullName evidence="3">Isochorismatase family protein</fullName>
    </recommendedName>
</protein>
<dbReference type="InterPro" id="IPR036380">
    <property type="entry name" value="Isochorismatase-like_sf"/>
</dbReference>
<evidence type="ECO:0000313" key="1">
    <source>
        <dbReference type="EMBL" id="RGE57927.1"/>
    </source>
</evidence>
<comment type="caution">
    <text evidence="1">The sequence shown here is derived from an EMBL/GenBank/DDBJ whole genome shotgun (WGS) entry which is preliminary data.</text>
</comment>
<evidence type="ECO:0000313" key="2">
    <source>
        <dbReference type="Proteomes" id="UP000260812"/>
    </source>
</evidence>
<evidence type="ECO:0008006" key="3">
    <source>
        <dbReference type="Google" id="ProtNLM"/>
    </source>
</evidence>